<dbReference type="GO" id="GO:0035869">
    <property type="term" value="C:ciliary transition zone"/>
    <property type="evidence" value="ECO:0007669"/>
    <property type="project" value="TreeGrafter"/>
</dbReference>
<dbReference type="InterPro" id="IPR056290">
    <property type="entry name" value="CEPT76/DRC7_peptidase-like_dom"/>
</dbReference>
<evidence type="ECO:0000313" key="3">
    <source>
        <dbReference type="EMBL" id="RKO85860.1"/>
    </source>
</evidence>
<reference evidence="4" key="1">
    <citation type="journal article" date="2018" name="Nat. Microbiol.">
        <title>Leveraging single-cell genomics to expand the fungal tree of life.</title>
        <authorList>
            <person name="Ahrendt S.R."/>
            <person name="Quandt C.A."/>
            <person name="Ciobanu D."/>
            <person name="Clum A."/>
            <person name="Salamov A."/>
            <person name="Andreopoulos B."/>
            <person name="Cheng J.F."/>
            <person name="Woyke T."/>
            <person name="Pelin A."/>
            <person name="Henrissat B."/>
            <person name="Reynolds N.K."/>
            <person name="Benny G.L."/>
            <person name="Smith M.E."/>
            <person name="James T.Y."/>
            <person name="Grigoriev I.V."/>
        </authorList>
    </citation>
    <scope>NUCLEOTIDE SEQUENCE [LARGE SCALE GENOMIC DNA]</scope>
</reference>
<sequence>IEGQFHVKVPFVTPGYEKNPPSLPSGAIAVAMETTGETLLHLFITLEPPLAQPEKLKLKFQSEEDDRLLRYAAHWQTTSPHPARLLLTTTLNMAGQTTLVTRYVHPQRPPRDLITLTQLHRFVSLVPHLPARTAFAASDCTLWATTEEVLEIGAGDAAEHAIMLCNFFLYGNALAWVVWGRGIPEGRTAYVLVREDGAARVPAVATGAAGMLAAATAAAAATSMPGPAVFRLFNPVTGEKYELRDSHCPLKEIGCVFNGENIWGNIQRYADPARMNFDFHDLASWRPLFLRSFPKPELPSVQMEHPVYKSVSDRWVKNLEEKIERAVVSAVEEWRSFTLTRWNRLTSRMLHPLLVHLEKTLLTTSEFTHGQLLSASKELETTRSVYSLFGSPLNMPFTDIRAVLDAVHATDVHGCAADRCEFALAVHVRGYPGGVASVWVWVAG</sequence>
<dbReference type="Pfam" id="PF24652">
    <property type="entry name" value="CEP76_C"/>
    <property type="match status" value="1"/>
</dbReference>
<dbReference type="GO" id="GO:1905515">
    <property type="term" value="P:non-motile cilium assembly"/>
    <property type="evidence" value="ECO:0007669"/>
    <property type="project" value="TreeGrafter"/>
</dbReference>
<evidence type="ECO:0000313" key="4">
    <source>
        <dbReference type="Proteomes" id="UP000269721"/>
    </source>
</evidence>
<dbReference type="Pfam" id="PF24656">
    <property type="entry name" value="CEPT76_peptidase"/>
    <property type="match status" value="1"/>
</dbReference>
<dbReference type="OrthoDB" id="2162143at2759"/>
<dbReference type="PANTHER" id="PTHR20837">
    <property type="entry name" value="CENTROSOMAL PROTEIN-RELATED"/>
    <property type="match status" value="1"/>
</dbReference>
<evidence type="ECO:0000259" key="1">
    <source>
        <dbReference type="Pfam" id="PF24652"/>
    </source>
</evidence>
<dbReference type="InterPro" id="IPR056288">
    <property type="entry name" value="CEP76_C"/>
</dbReference>
<dbReference type="AlphaFoldDB" id="A0A4P9W543"/>
<name>A0A4P9W543_9FUNG</name>
<keyword evidence="4" id="KW-1185">Reference proteome</keyword>
<feature type="non-terminal residue" evidence="3">
    <location>
        <position position="1"/>
    </location>
</feature>
<evidence type="ECO:0000259" key="2">
    <source>
        <dbReference type="Pfam" id="PF24656"/>
    </source>
</evidence>
<accession>A0A4P9W543</accession>
<feature type="domain" description="Centrosomal protein of 76 kDa C-terminal" evidence="1">
    <location>
        <begin position="317"/>
        <end position="443"/>
    </location>
</feature>
<dbReference type="GO" id="GO:1904491">
    <property type="term" value="P:protein localization to ciliary transition zone"/>
    <property type="evidence" value="ECO:0007669"/>
    <property type="project" value="TreeGrafter"/>
</dbReference>
<gene>
    <name evidence="3" type="ORF">BDK51DRAFT_34945</name>
</gene>
<dbReference type="PANTHER" id="PTHR20837:SF0">
    <property type="entry name" value="COILED-COIL AND C2 DOMAIN-CONTAINING PROTEIN 2A"/>
    <property type="match status" value="1"/>
</dbReference>
<feature type="domain" description="CEP76/DRC7 peptidase-like" evidence="2">
    <location>
        <begin position="142"/>
        <end position="288"/>
    </location>
</feature>
<organism evidence="3 4">
    <name type="scientific">Blyttiomyces helicus</name>
    <dbReference type="NCBI Taxonomy" id="388810"/>
    <lineage>
        <taxon>Eukaryota</taxon>
        <taxon>Fungi</taxon>
        <taxon>Fungi incertae sedis</taxon>
        <taxon>Chytridiomycota</taxon>
        <taxon>Chytridiomycota incertae sedis</taxon>
        <taxon>Chytridiomycetes</taxon>
        <taxon>Chytridiomycetes incertae sedis</taxon>
        <taxon>Blyttiomyces</taxon>
    </lineage>
</organism>
<proteinExistence type="predicted"/>
<dbReference type="EMBL" id="KZ998676">
    <property type="protein sequence ID" value="RKO85860.1"/>
    <property type="molecule type" value="Genomic_DNA"/>
</dbReference>
<dbReference type="InterPro" id="IPR052434">
    <property type="entry name" value="Tectonic-like_complex_comp"/>
</dbReference>
<dbReference type="Proteomes" id="UP000269721">
    <property type="component" value="Unassembled WGS sequence"/>
</dbReference>
<protein>
    <submittedName>
        <fullName evidence="3">Uncharacterized protein</fullName>
    </submittedName>
</protein>